<dbReference type="EMBL" id="AEON01000002">
    <property type="protein sequence ID" value="EFT82662.1"/>
    <property type="molecule type" value="Genomic_DNA"/>
</dbReference>
<reference evidence="5 6" key="1">
    <citation type="submission" date="2010-12" db="EMBL/GenBank/DDBJ databases">
        <authorList>
            <person name="Muzny D."/>
            <person name="Qin X."/>
            <person name="Buhay C."/>
            <person name="Dugan-Rocha S."/>
            <person name="Ding Y."/>
            <person name="Chen G."/>
            <person name="Hawes A."/>
            <person name="Holder M."/>
            <person name="Jhangiani S."/>
            <person name="Johnson A."/>
            <person name="Khan Z."/>
            <person name="Li Z."/>
            <person name="Liu W."/>
            <person name="Liu X."/>
            <person name="Perez L."/>
            <person name="Shen H."/>
            <person name="Wang Q."/>
            <person name="Watt J."/>
            <person name="Xi L."/>
            <person name="Xin Y."/>
            <person name="Zhou J."/>
            <person name="Deng J."/>
            <person name="Jiang H."/>
            <person name="Liu Y."/>
            <person name="Qu J."/>
            <person name="Song X.-Z."/>
            <person name="Zhang L."/>
            <person name="Villasana D."/>
            <person name="Johnson A."/>
            <person name="Liu J."/>
            <person name="Liyanage D."/>
            <person name="Lorensuhewa L."/>
            <person name="Robinson T."/>
            <person name="Song A."/>
            <person name="Song B.-B."/>
            <person name="Dinh H."/>
            <person name="Thornton R."/>
            <person name="Coyle M."/>
            <person name="Francisco L."/>
            <person name="Jackson L."/>
            <person name="Javaid M."/>
            <person name="Korchina V."/>
            <person name="Kovar C."/>
            <person name="Mata R."/>
            <person name="Mathew T."/>
            <person name="Ngo R."/>
            <person name="Nguyen L."/>
            <person name="Nguyen N."/>
            <person name="Okwuonu G."/>
            <person name="Ongeri F."/>
            <person name="Pham C."/>
            <person name="Simmons D."/>
            <person name="Wilczek-Boney K."/>
            <person name="Hale W."/>
            <person name="Jakkamsetti A."/>
            <person name="Pham P."/>
            <person name="Ruth R."/>
            <person name="San Lucas F."/>
            <person name="Warren J."/>
            <person name="Zhang J."/>
            <person name="Zhao Z."/>
            <person name="Zhou C."/>
            <person name="Zhu D."/>
            <person name="Lee S."/>
            <person name="Bess C."/>
            <person name="Blankenburg K."/>
            <person name="Forbes L."/>
            <person name="Fu Q."/>
            <person name="Gubbala S."/>
            <person name="Hirani K."/>
            <person name="Jayaseelan J.C."/>
            <person name="Lara F."/>
            <person name="Munidasa M."/>
            <person name="Palculict T."/>
            <person name="Patil S."/>
            <person name="Pu L.-L."/>
            <person name="Saada N."/>
            <person name="Tang L."/>
            <person name="Weissenberger G."/>
            <person name="Zhu Y."/>
            <person name="Hemphill L."/>
            <person name="Shang Y."/>
            <person name="Youmans B."/>
            <person name="Ayvaz T."/>
            <person name="Ross M."/>
            <person name="Santibanez J."/>
            <person name="Aqrawi P."/>
            <person name="Gross S."/>
            <person name="Joshi V."/>
            <person name="Fowler G."/>
            <person name="Nazareth L."/>
            <person name="Reid J."/>
            <person name="Worley K."/>
            <person name="Petrosino J."/>
            <person name="Highlander S."/>
            <person name="Gibbs R."/>
        </authorList>
    </citation>
    <scope>NUCLEOTIDE SEQUENCE [LARGE SCALE GENOMIC DNA]</scope>
    <source>
        <strain evidence="5 6">DSM 10105</strain>
    </source>
</reference>
<dbReference type="InterPro" id="IPR017853">
    <property type="entry name" value="GH"/>
</dbReference>
<dbReference type="Pfam" id="PF01055">
    <property type="entry name" value="Glyco_hydro_31_2nd"/>
    <property type="match status" value="1"/>
</dbReference>
<feature type="domain" description="Glycosyl hydrolase family 31 C-terminal" evidence="4">
    <location>
        <begin position="361"/>
        <end position="464"/>
    </location>
</feature>
<protein>
    <submittedName>
        <fullName evidence="5">Glycosyl hydrolase, family 31</fullName>
        <ecNumber evidence="5">3.2.1.-</ecNumber>
    </submittedName>
</protein>
<dbReference type="eggNOG" id="COG1501">
    <property type="taxonomic scope" value="Bacteria"/>
</dbReference>
<dbReference type="EC" id="3.2.1.-" evidence="5"/>
<dbReference type="CDD" id="cd06595">
    <property type="entry name" value="GH31_u1"/>
    <property type="match status" value="1"/>
</dbReference>
<accession>E6K2V8</accession>
<feature type="domain" description="Glycoside hydrolase family 31 TIM barrel" evidence="3">
    <location>
        <begin position="50"/>
        <end position="353"/>
    </location>
</feature>
<dbReference type="Gene3D" id="3.20.20.80">
    <property type="entry name" value="Glycosidases"/>
    <property type="match status" value="1"/>
</dbReference>
<name>E6K2V8_PARDN</name>
<keyword evidence="2 5" id="KW-0378">Hydrolase</keyword>
<dbReference type="KEGG" id="pdo:PSDT_0324"/>
<evidence type="ECO:0000256" key="2">
    <source>
        <dbReference type="RuleBase" id="RU361185"/>
    </source>
</evidence>
<dbReference type="HOGENOM" id="CLU_005043_1_0_11"/>
<dbReference type="SUPFAM" id="SSF51445">
    <property type="entry name" value="(Trans)glycosidases"/>
    <property type="match status" value="1"/>
</dbReference>
<dbReference type="GO" id="GO:0006491">
    <property type="term" value="P:N-glycan processing"/>
    <property type="evidence" value="ECO:0007669"/>
    <property type="project" value="TreeGrafter"/>
</dbReference>
<dbReference type="SUPFAM" id="SSF51011">
    <property type="entry name" value="Glycosyl hydrolase domain"/>
    <property type="match status" value="1"/>
</dbReference>
<evidence type="ECO:0000313" key="5">
    <source>
        <dbReference type="EMBL" id="EFT82662.1"/>
    </source>
</evidence>
<proteinExistence type="inferred from homology"/>
<keyword evidence="6" id="KW-1185">Reference proteome</keyword>
<gene>
    <name evidence="5" type="ORF">HMPREF0620_1347</name>
</gene>
<dbReference type="PATRIC" id="fig|864564.6.peg.356"/>
<evidence type="ECO:0000256" key="1">
    <source>
        <dbReference type="ARBA" id="ARBA00007806"/>
    </source>
</evidence>
<dbReference type="InterPro" id="IPR000322">
    <property type="entry name" value="Glyco_hydro_31_TIM"/>
</dbReference>
<dbReference type="GO" id="GO:0090599">
    <property type="term" value="F:alpha-glucosidase activity"/>
    <property type="evidence" value="ECO:0007669"/>
    <property type="project" value="TreeGrafter"/>
</dbReference>
<dbReference type="InterPro" id="IPR013780">
    <property type="entry name" value="Glyco_hydro_b"/>
</dbReference>
<organism evidence="5 6">
    <name type="scientific">Parascardovia denticolens DSM 10105 = JCM 12538</name>
    <dbReference type="NCBI Taxonomy" id="864564"/>
    <lineage>
        <taxon>Bacteria</taxon>
        <taxon>Bacillati</taxon>
        <taxon>Actinomycetota</taxon>
        <taxon>Actinomycetes</taxon>
        <taxon>Bifidobacteriales</taxon>
        <taxon>Bifidobacteriaceae</taxon>
        <taxon>Parascardovia</taxon>
    </lineage>
</organism>
<evidence type="ECO:0000313" key="6">
    <source>
        <dbReference type="Proteomes" id="UP000004946"/>
    </source>
</evidence>
<dbReference type="Pfam" id="PF21365">
    <property type="entry name" value="Glyco_hydro_31_3rd"/>
    <property type="match status" value="1"/>
</dbReference>
<dbReference type="PANTHER" id="PTHR22762">
    <property type="entry name" value="ALPHA-GLUCOSIDASE"/>
    <property type="match status" value="1"/>
</dbReference>
<dbReference type="Proteomes" id="UP000004946">
    <property type="component" value="Chromosome"/>
</dbReference>
<evidence type="ECO:0000259" key="4">
    <source>
        <dbReference type="Pfam" id="PF21365"/>
    </source>
</evidence>
<dbReference type="GO" id="GO:0005975">
    <property type="term" value="P:carbohydrate metabolic process"/>
    <property type="evidence" value="ECO:0007669"/>
    <property type="project" value="InterPro"/>
</dbReference>
<dbReference type="AlphaFoldDB" id="E6K2V8"/>
<dbReference type="Gene3D" id="2.60.40.1180">
    <property type="entry name" value="Golgi alpha-mannosidase II"/>
    <property type="match status" value="2"/>
</dbReference>
<comment type="similarity">
    <text evidence="1 2">Belongs to the glycosyl hydrolase 31 family.</text>
</comment>
<dbReference type="InterPro" id="IPR048395">
    <property type="entry name" value="Glyco_hydro_31_C"/>
</dbReference>
<keyword evidence="2 5" id="KW-0326">Glycosidase</keyword>
<comment type="caution">
    <text evidence="5">The sequence shown here is derived from an EMBL/GenBank/DDBJ whole genome shotgun (WGS) entry which is preliminary data.</text>
</comment>
<sequence>MDDSSSGIPTPDGLMVKPREEEETDFYFFGYGHDYTEALRDFYRLTGPVPLLPRFALGNWWSRFYPYQQKEYLALMDRFKAEGIPFTVSVIDMDWHRVWDVDPRFGSGWTGYSWNKKLFPDHQSFLSDLHDRGLKVTLNVHPRDGIRAFEDDYPVMARAMGVDPATEAPLDFDLTNPVFVTNYFALHHRMEAEGVDFWWLDWQQGSVARQKGLDPLWLLNHLHYRDSGRDGRWPLTFSRYAGPGSHRYPIGFSGDTVISWDSLKFQPYFTATASNIGYGWWSHDIGGHMLGVRDDELEARWYQFGAFSPINRLHSSASPFAGKEPWNFPAGIRQSMVESLRLRHRLLPYLYSMNYRSHEEGRPLVEPVYWDYPDNGEAYENQDEYLFGDQLIVSPIVTHTDPHSLMASADVWLPRGLWFDFFTGRPYRAACDPSGSPVPGGAPGRSFTAHRPLEGMPVFAPAGGLIPLQDLHEGEDCNDLANPTALTLLAFPGADGSFTLREDAGRLGEQGEPLGQTKTVIREEWEGHRGDGSPVIVIGPAQACDGFDEGGAPLPSRRSWTIRMPGLARPDWLQEGVTVRVTEDAGNAEKEKEMTVPASYRADKLQLTLALPELAVGARIEVILPGAVHLADNPLRPDFREILARAQMPYTAKDKAWEAINREGAGVITTLRTIDGLPDSLVAALEEVILRTTC</sequence>
<evidence type="ECO:0000259" key="3">
    <source>
        <dbReference type="Pfam" id="PF01055"/>
    </source>
</evidence>
<dbReference type="PANTHER" id="PTHR22762:SF89">
    <property type="entry name" value="ALPHA-XYLOSIDASE"/>
    <property type="match status" value="1"/>
</dbReference>